<dbReference type="Proteomes" id="UP000761264">
    <property type="component" value="Unassembled WGS sequence"/>
</dbReference>
<evidence type="ECO:0000313" key="2">
    <source>
        <dbReference type="Proteomes" id="UP000761264"/>
    </source>
</evidence>
<comment type="caution">
    <text evidence="1">The sequence shown here is derived from an EMBL/GenBank/DDBJ whole genome shotgun (WGS) entry which is preliminary data.</text>
</comment>
<dbReference type="GO" id="GO:0019239">
    <property type="term" value="F:deaminase activity"/>
    <property type="evidence" value="ECO:0007669"/>
    <property type="project" value="TreeGrafter"/>
</dbReference>
<dbReference type="CDD" id="cd02198">
    <property type="entry name" value="YjgH_like"/>
    <property type="match status" value="1"/>
</dbReference>
<dbReference type="SUPFAM" id="SSF55298">
    <property type="entry name" value="YjgF-like"/>
    <property type="match status" value="1"/>
</dbReference>
<reference evidence="1" key="1">
    <citation type="submission" date="2020-03" db="EMBL/GenBank/DDBJ databases">
        <title>Genome of Pelagibius litoralis DSM 21314T.</title>
        <authorList>
            <person name="Wang G."/>
        </authorList>
    </citation>
    <scope>NUCLEOTIDE SEQUENCE</scope>
    <source>
        <strain evidence="1">DSM 21314</strain>
    </source>
</reference>
<gene>
    <name evidence="1" type="ORF">HBA54_10310</name>
</gene>
<dbReference type="EMBL" id="JAAQPH010000006">
    <property type="protein sequence ID" value="NIA68986.1"/>
    <property type="molecule type" value="Genomic_DNA"/>
</dbReference>
<dbReference type="InterPro" id="IPR038743">
    <property type="entry name" value="YjgH-like"/>
</dbReference>
<protein>
    <submittedName>
        <fullName evidence="1">RidA family protein</fullName>
    </submittedName>
</protein>
<dbReference type="GO" id="GO:0005829">
    <property type="term" value="C:cytosol"/>
    <property type="evidence" value="ECO:0007669"/>
    <property type="project" value="TreeGrafter"/>
</dbReference>
<keyword evidence="2" id="KW-1185">Reference proteome</keyword>
<dbReference type="AlphaFoldDB" id="A0A967C283"/>
<dbReference type="InterPro" id="IPR006175">
    <property type="entry name" value="YjgF/YER057c/UK114"/>
</dbReference>
<organism evidence="1 2">
    <name type="scientific">Pelagibius litoralis</name>
    <dbReference type="NCBI Taxonomy" id="374515"/>
    <lineage>
        <taxon>Bacteria</taxon>
        <taxon>Pseudomonadati</taxon>
        <taxon>Pseudomonadota</taxon>
        <taxon>Alphaproteobacteria</taxon>
        <taxon>Rhodospirillales</taxon>
        <taxon>Rhodovibrionaceae</taxon>
        <taxon>Pelagibius</taxon>
    </lineage>
</organism>
<name>A0A967C283_9PROT</name>
<dbReference type="Gene3D" id="3.30.1330.40">
    <property type="entry name" value="RutC-like"/>
    <property type="match status" value="1"/>
</dbReference>
<dbReference type="RefSeq" id="WP_167224100.1">
    <property type="nucleotide sequence ID" value="NZ_JAAQPH010000006.1"/>
</dbReference>
<evidence type="ECO:0000313" key="1">
    <source>
        <dbReference type="EMBL" id="NIA68986.1"/>
    </source>
</evidence>
<dbReference type="PANTHER" id="PTHR11803">
    <property type="entry name" value="2-IMINOBUTANOATE/2-IMINOPROPANOATE DEAMINASE RIDA"/>
    <property type="match status" value="1"/>
</dbReference>
<dbReference type="InterPro" id="IPR035959">
    <property type="entry name" value="RutC-like_sf"/>
</dbReference>
<sequence length="132" mass="14620">MLRKSITPPALQSYYDDWCFSPAIESDGLVFLSGFTGVAADGSLPNDPEGQFIQAFETVKLVLTEAALDFRHVIEMTSYHVGLRDHLALFRQVRERYVTEPYPAWTAIGVAELAVEGALVEVRITASRTALD</sequence>
<proteinExistence type="predicted"/>
<dbReference type="PANTHER" id="PTHR11803:SF39">
    <property type="entry name" value="2-IMINOBUTANOATE_2-IMINOPROPANOATE DEAMINASE"/>
    <property type="match status" value="1"/>
</dbReference>
<accession>A0A967C283</accession>
<dbReference type="Pfam" id="PF01042">
    <property type="entry name" value="Ribonuc_L-PSP"/>
    <property type="match status" value="1"/>
</dbReference>